<organism evidence="3 4">
    <name type="scientific">Pseudolycoriella hygida</name>
    <dbReference type="NCBI Taxonomy" id="35572"/>
    <lineage>
        <taxon>Eukaryota</taxon>
        <taxon>Metazoa</taxon>
        <taxon>Ecdysozoa</taxon>
        <taxon>Arthropoda</taxon>
        <taxon>Hexapoda</taxon>
        <taxon>Insecta</taxon>
        <taxon>Pterygota</taxon>
        <taxon>Neoptera</taxon>
        <taxon>Endopterygota</taxon>
        <taxon>Diptera</taxon>
        <taxon>Nematocera</taxon>
        <taxon>Sciaroidea</taxon>
        <taxon>Sciaridae</taxon>
        <taxon>Pseudolycoriella</taxon>
    </lineage>
</organism>
<dbReference type="EC" id="2.4.2.-" evidence="1"/>
<dbReference type="Gene3D" id="3.90.228.10">
    <property type="match status" value="1"/>
</dbReference>
<keyword evidence="1" id="KW-0808">Transferase</keyword>
<dbReference type="Pfam" id="PF00644">
    <property type="entry name" value="PARP"/>
    <property type="match status" value="1"/>
</dbReference>
<sequence length="240" mass="27763">MKLMSELELNETELMACYQNSINVEQNPNINVPYNDNMALLFHCTKSSENVESILRQGLDERMGNIGGLLGRGLYFTDNPEKSIMYDGCNGRIFIFAVLLGDCFTMNHPVYDLVREPEKKRMEKRNFNDLFFDSIVGQPGQGGDNEYVIYNRYQCCPLYIADYLPGAYTQRTSLNSAAYVMSRKYFPPFSWISEIHYEGPSSEEKQIWPFYAKTIFTKMKGPLRSHTELIKNEDTPLTVW</sequence>
<protein>
    <recommendedName>
        <fullName evidence="1">Poly [ADP-ribose] polymerase</fullName>
        <shortName evidence="1">PARP</shortName>
        <ecNumber evidence="1">2.4.2.-</ecNumber>
    </recommendedName>
</protein>
<keyword evidence="4" id="KW-1185">Reference proteome</keyword>
<name>A0A9Q0N6D8_9DIPT</name>
<evidence type="ECO:0000313" key="3">
    <source>
        <dbReference type="EMBL" id="KAJ6644329.1"/>
    </source>
</evidence>
<dbReference type="EMBL" id="WJQU01000002">
    <property type="protein sequence ID" value="KAJ6644329.1"/>
    <property type="molecule type" value="Genomic_DNA"/>
</dbReference>
<dbReference type="GO" id="GO:0005634">
    <property type="term" value="C:nucleus"/>
    <property type="evidence" value="ECO:0007669"/>
    <property type="project" value="TreeGrafter"/>
</dbReference>
<keyword evidence="1" id="KW-0520">NAD</keyword>
<gene>
    <name evidence="3" type="ORF">Bhyg_09296</name>
</gene>
<evidence type="ECO:0000256" key="1">
    <source>
        <dbReference type="RuleBase" id="RU362114"/>
    </source>
</evidence>
<dbReference type="InterPro" id="IPR051712">
    <property type="entry name" value="ARTD-AVP"/>
</dbReference>
<dbReference type="Proteomes" id="UP001151699">
    <property type="component" value="Chromosome B"/>
</dbReference>
<dbReference type="PROSITE" id="PS51059">
    <property type="entry name" value="PARP_CATALYTIC"/>
    <property type="match status" value="1"/>
</dbReference>
<dbReference type="PANTHER" id="PTHR45740">
    <property type="entry name" value="POLY [ADP-RIBOSE] POLYMERASE"/>
    <property type="match status" value="1"/>
</dbReference>
<keyword evidence="1" id="KW-0328">Glycosyltransferase</keyword>
<evidence type="ECO:0000259" key="2">
    <source>
        <dbReference type="PROSITE" id="PS51059"/>
    </source>
</evidence>
<dbReference type="PANTHER" id="PTHR45740:SF2">
    <property type="entry name" value="POLY [ADP-RIBOSE] POLYMERASE"/>
    <property type="match status" value="1"/>
</dbReference>
<dbReference type="GO" id="GO:1990404">
    <property type="term" value="F:NAD+-protein mono-ADP-ribosyltransferase activity"/>
    <property type="evidence" value="ECO:0007669"/>
    <property type="project" value="TreeGrafter"/>
</dbReference>
<comment type="caution">
    <text evidence="3">The sequence shown here is derived from an EMBL/GenBank/DDBJ whole genome shotgun (WGS) entry which is preliminary data.</text>
</comment>
<proteinExistence type="predicted"/>
<dbReference type="OrthoDB" id="10071692at2759"/>
<reference evidence="3" key="1">
    <citation type="submission" date="2022-07" db="EMBL/GenBank/DDBJ databases">
        <authorList>
            <person name="Trinca V."/>
            <person name="Uliana J.V.C."/>
            <person name="Torres T.T."/>
            <person name="Ward R.J."/>
            <person name="Monesi N."/>
        </authorList>
    </citation>
    <scope>NUCLEOTIDE SEQUENCE</scope>
    <source>
        <strain evidence="3">HSMRA1968</strain>
        <tissue evidence="3">Whole embryos</tissue>
    </source>
</reference>
<dbReference type="GO" id="GO:0003950">
    <property type="term" value="F:NAD+ poly-ADP-ribosyltransferase activity"/>
    <property type="evidence" value="ECO:0007669"/>
    <property type="project" value="UniProtKB-UniRule"/>
</dbReference>
<evidence type="ECO:0000313" key="4">
    <source>
        <dbReference type="Proteomes" id="UP001151699"/>
    </source>
</evidence>
<feature type="domain" description="PARP catalytic" evidence="2">
    <location>
        <begin position="1"/>
        <end position="172"/>
    </location>
</feature>
<dbReference type="SUPFAM" id="SSF56399">
    <property type="entry name" value="ADP-ribosylation"/>
    <property type="match status" value="1"/>
</dbReference>
<dbReference type="InterPro" id="IPR012317">
    <property type="entry name" value="Poly(ADP-ribose)pol_cat_dom"/>
</dbReference>
<feature type="non-terminal residue" evidence="3">
    <location>
        <position position="1"/>
    </location>
</feature>
<dbReference type="AlphaFoldDB" id="A0A9Q0N6D8"/>
<accession>A0A9Q0N6D8</accession>